<gene>
    <name evidence="2" type="ORF">D6850_05045</name>
</gene>
<dbReference type="RefSeq" id="WP_121164355.1">
    <property type="nucleotide sequence ID" value="NZ_RAPE01000001.1"/>
</dbReference>
<protein>
    <submittedName>
        <fullName evidence="2">DUF3987 domain-containing protein</fullName>
    </submittedName>
</protein>
<keyword evidence="3" id="KW-1185">Reference proteome</keyword>
<accession>A0A3A8AWV3</accession>
<organism evidence="2 3">
    <name type="scientific">Roseovarius spongiae</name>
    <dbReference type="NCBI Taxonomy" id="2320272"/>
    <lineage>
        <taxon>Bacteria</taxon>
        <taxon>Pseudomonadati</taxon>
        <taxon>Pseudomonadota</taxon>
        <taxon>Alphaproteobacteria</taxon>
        <taxon>Rhodobacterales</taxon>
        <taxon>Roseobacteraceae</taxon>
        <taxon>Roseovarius</taxon>
    </lineage>
</organism>
<proteinExistence type="predicted"/>
<dbReference type="InterPro" id="IPR025048">
    <property type="entry name" value="DUF3987"/>
</dbReference>
<reference evidence="2 3" key="1">
    <citation type="submission" date="2018-09" db="EMBL/GenBank/DDBJ databases">
        <title>Roseovarius spongiae sp. nov., isolated from a marine sponge.</title>
        <authorList>
            <person name="Zhuang L."/>
            <person name="Luo L."/>
        </authorList>
    </citation>
    <scope>NUCLEOTIDE SEQUENCE [LARGE SCALE GENOMIC DNA]</scope>
    <source>
        <strain evidence="2 3">HN-E21</strain>
    </source>
</reference>
<feature type="compositionally biased region" description="Polar residues" evidence="1">
    <location>
        <begin position="503"/>
        <end position="515"/>
    </location>
</feature>
<comment type="caution">
    <text evidence="2">The sequence shown here is derived from an EMBL/GenBank/DDBJ whole genome shotgun (WGS) entry which is preliminary data.</text>
</comment>
<evidence type="ECO:0000256" key="1">
    <source>
        <dbReference type="SAM" id="MobiDB-lite"/>
    </source>
</evidence>
<dbReference type="Pfam" id="PF13148">
    <property type="entry name" value="DUF3987"/>
    <property type="match status" value="1"/>
</dbReference>
<dbReference type="Proteomes" id="UP000281128">
    <property type="component" value="Unassembled WGS sequence"/>
</dbReference>
<feature type="region of interest" description="Disordered" evidence="1">
    <location>
        <begin position="439"/>
        <end position="460"/>
    </location>
</feature>
<evidence type="ECO:0000313" key="2">
    <source>
        <dbReference type="EMBL" id="RKF16898.1"/>
    </source>
</evidence>
<evidence type="ECO:0000313" key="3">
    <source>
        <dbReference type="Proteomes" id="UP000281128"/>
    </source>
</evidence>
<dbReference type="OrthoDB" id="7801487at2"/>
<name>A0A3A8AWV3_9RHOB</name>
<sequence>MTTSSKQQNTADHVLLGRLTVKTPQGTRRLTKAECEDAIQFFAVKANAETFDIRNLIPRGSFFDLIARHFEDTDISYSLPIMQTVMVAASYLTQKGAGLKIPGVGEVCPTLWLVGLAGSGSSKTFASEEIDRIISRGNTDAVARLATGCTDAQWIVELHDNNGAFWFQDEVGKTFHNILTHGSYVRIKEWVLNAYSYKTIANRLKSEKNKLVIENPFFTFHGLSVEETWRDDIDLTSMLDGFCQRFSYYIATPRQDTDMFDHFLYFEGEEVEERRERLADTWDALCAQENACGQYTLNHEVLPYLKAWWSSLRESWGKTALPKSFIRRIGFSVLRYLMVLHFLLGKSRRPIDVETAELATRFAEYHFLSALHVVQQYDRKNTSRIQIVADAVRRLSDAGKPVTGREISRMLSKKQRDQFERGEIAEILQILQKIEKTPGLLGDTSNEDQSRSGMQGTREEIQARLILNERKRNERRLRELRRGAPQDPSQSGDHGSLHDQDDNVIQINLPITGTA</sequence>
<dbReference type="AlphaFoldDB" id="A0A3A8AWV3"/>
<dbReference type="EMBL" id="RAPE01000001">
    <property type="protein sequence ID" value="RKF16898.1"/>
    <property type="molecule type" value="Genomic_DNA"/>
</dbReference>
<feature type="region of interest" description="Disordered" evidence="1">
    <location>
        <begin position="480"/>
        <end position="515"/>
    </location>
</feature>